<dbReference type="Proteomes" id="UP001596263">
    <property type="component" value="Unassembled WGS sequence"/>
</dbReference>
<dbReference type="RefSeq" id="WP_380850354.1">
    <property type="nucleotide sequence ID" value="NZ_JBHSKM010000005.1"/>
</dbReference>
<feature type="compositionally biased region" description="Basic and acidic residues" evidence="1">
    <location>
        <begin position="70"/>
        <end position="85"/>
    </location>
</feature>
<evidence type="ECO:0000313" key="3">
    <source>
        <dbReference type="Proteomes" id="UP001596263"/>
    </source>
</evidence>
<name>A0ABW0CHK5_STRCD</name>
<gene>
    <name evidence="2" type="ORF">ACFPQ9_10690</name>
</gene>
<feature type="region of interest" description="Disordered" evidence="1">
    <location>
        <begin position="58"/>
        <end position="96"/>
    </location>
</feature>
<comment type="caution">
    <text evidence="2">The sequence shown here is derived from an EMBL/GenBank/DDBJ whole genome shotgun (WGS) entry which is preliminary data.</text>
</comment>
<accession>A0ABW0CHK5</accession>
<organism evidence="2 3">
    <name type="scientific">Streptomyces coerulescens</name>
    <dbReference type="NCBI Taxonomy" id="29304"/>
    <lineage>
        <taxon>Bacteria</taxon>
        <taxon>Bacillati</taxon>
        <taxon>Actinomycetota</taxon>
        <taxon>Actinomycetes</taxon>
        <taxon>Kitasatosporales</taxon>
        <taxon>Streptomycetaceae</taxon>
        <taxon>Streptomyces</taxon>
    </lineage>
</organism>
<evidence type="ECO:0000313" key="2">
    <source>
        <dbReference type="EMBL" id="MFC5214292.1"/>
    </source>
</evidence>
<proteinExistence type="predicted"/>
<dbReference type="EMBL" id="JBHSKM010000005">
    <property type="protein sequence ID" value="MFC5214292.1"/>
    <property type="molecule type" value="Genomic_DNA"/>
</dbReference>
<protein>
    <submittedName>
        <fullName evidence="2">Uncharacterized protein</fullName>
    </submittedName>
</protein>
<evidence type="ECO:0000256" key="1">
    <source>
        <dbReference type="SAM" id="MobiDB-lite"/>
    </source>
</evidence>
<reference evidence="3" key="1">
    <citation type="journal article" date="2019" name="Int. J. Syst. Evol. Microbiol.">
        <title>The Global Catalogue of Microorganisms (GCM) 10K type strain sequencing project: providing services to taxonomists for standard genome sequencing and annotation.</title>
        <authorList>
            <consortium name="The Broad Institute Genomics Platform"/>
            <consortium name="The Broad Institute Genome Sequencing Center for Infectious Disease"/>
            <person name="Wu L."/>
            <person name="Ma J."/>
        </authorList>
    </citation>
    <scope>NUCLEOTIDE SEQUENCE [LARGE SCALE GENOMIC DNA]</scope>
    <source>
        <strain evidence="3">KCTC 42586</strain>
    </source>
</reference>
<sequence length="96" mass="10589">MIPLAARAAIAAHLTDELDVPPHRATVFVASLADRLAIDGWHMTAEFGRALDAGGHLHHEHHRARPVAPRARETRGARRALDRLLRRARTNGETTP</sequence>
<keyword evidence="3" id="KW-1185">Reference proteome</keyword>